<dbReference type="PANTHER" id="PTHR33689">
    <property type="entry name" value="FAS-BINDING FACTOR 1"/>
    <property type="match status" value="1"/>
</dbReference>
<dbReference type="Ensembl" id="ENSMUNT00000015135.2">
    <property type="protein sequence ID" value="ENSMUNP00000013110.2"/>
    <property type="gene ID" value="ENSMUNG00000010240.2"/>
</dbReference>
<dbReference type="AlphaFoldDB" id="A0A8C6JG18"/>
<accession>A0A8V5HA71</accession>
<feature type="domain" description="Fas-binding factor 1 C-terminal" evidence="3">
    <location>
        <begin position="465"/>
        <end position="850"/>
    </location>
</feature>
<feature type="compositionally biased region" description="Polar residues" evidence="2">
    <location>
        <begin position="232"/>
        <end position="245"/>
    </location>
</feature>
<keyword evidence="5" id="KW-1185">Reference proteome</keyword>
<evidence type="ECO:0000256" key="2">
    <source>
        <dbReference type="SAM" id="MobiDB-lite"/>
    </source>
</evidence>
<feature type="coiled-coil region" evidence="1">
    <location>
        <begin position="765"/>
        <end position="795"/>
    </location>
</feature>
<dbReference type="Proteomes" id="UP000694405">
    <property type="component" value="Chromosome 11"/>
</dbReference>
<dbReference type="GO" id="GO:0036064">
    <property type="term" value="C:ciliary basal body"/>
    <property type="evidence" value="ECO:0007669"/>
    <property type="project" value="TreeGrafter"/>
</dbReference>
<reference evidence="4" key="1">
    <citation type="submission" date="2020-03" db="EMBL/GenBank/DDBJ databases">
        <title>Melopsittacus undulatus (budgerigar) genome, bMelUnd1, maternal haplotype with Z.</title>
        <authorList>
            <person name="Gedman G."/>
            <person name="Mountcastle J."/>
            <person name="Haase B."/>
            <person name="Formenti G."/>
            <person name="Wright T."/>
            <person name="Apodaca J."/>
            <person name="Pelan S."/>
            <person name="Chow W."/>
            <person name="Rhie A."/>
            <person name="Howe K."/>
            <person name="Fedrigo O."/>
            <person name="Jarvis E.D."/>
        </authorList>
    </citation>
    <scope>NUCLEOTIDE SEQUENCE [LARGE SCALE GENOMIC DNA]</scope>
</reference>
<evidence type="ECO:0000259" key="3">
    <source>
        <dbReference type="Pfam" id="PF21007"/>
    </source>
</evidence>
<organism evidence="4 5">
    <name type="scientific">Melopsittacus undulatus</name>
    <name type="common">Budgerigar</name>
    <name type="synonym">Psittacus undulatus</name>
    <dbReference type="NCBI Taxonomy" id="13146"/>
    <lineage>
        <taxon>Eukaryota</taxon>
        <taxon>Metazoa</taxon>
        <taxon>Chordata</taxon>
        <taxon>Craniata</taxon>
        <taxon>Vertebrata</taxon>
        <taxon>Euteleostomi</taxon>
        <taxon>Archelosauria</taxon>
        <taxon>Archosauria</taxon>
        <taxon>Dinosauria</taxon>
        <taxon>Saurischia</taxon>
        <taxon>Theropoda</taxon>
        <taxon>Coelurosauria</taxon>
        <taxon>Aves</taxon>
        <taxon>Neognathae</taxon>
        <taxon>Neoaves</taxon>
        <taxon>Telluraves</taxon>
        <taxon>Australaves</taxon>
        <taxon>Psittaciformes</taxon>
        <taxon>Psittaculidae</taxon>
        <taxon>Melopsittacus</taxon>
    </lineage>
</organism>
<feature type="compositionally biased region" description="Basic and acidic residues" evidence="2">
    <location>
        <begin position="53"/>
        <end position="66"/>
    </location>
</feature>
<reference evidence="4" key="2">
    <citation type="submission" date="2025-08" db="UniProtKB">
        <authorList>
            <consortium name="Ensembl"/>
        </authorList>
    </citation>
    <scope>IDENTIFICATION</scope>
</reference>
<feature type="region of interest" description="Disordered" evidence="2">
    <location>
        <begin position="275"/>
        <end position="304"/>
    </location>
</feature>
<feature type="region of interest" description="Disordered" evidence="2">
    <location>
        <begin position="1"/>
        <end position="76"/>
    </location>
</feature>
<feature type="region of interest" description="Disordered" evidence="2">
    <location>
        <begin position="117"/>
        <end position="218"/>
    </location>
</feature>
<proteinExistence type="predicted"/>
<feature type="coiled-coil region" evidence="1">
    <location>
        <begin position="653"/>
        <end position="739"/>
    </location>
</feature>
<name>A0A8C6JG18_MELUD</name>
<feature type="compositionally biased region" description="Basic and acidic residues" evidence="2">
    <location>
        <begin position="127"/>
        <end position="155"/>
    </location>
</feature>
<dbReference type="InterPro" id="IPR049390">
    <property type="entry name" value="FBF1_C"/>
</dbReference>
<feature type="coiled-coil region" evidence="1">
    <location>
        <begin position="387"/>
        <end position="421"/>
    </location>
</feature>
<gene>
    <name evidence="4" type="primary">LOC101874838</name>
</gene>
<dbReference type="PANTHER" id="PTHR33689:SF1">
    <property type="entry name" value="FAS-BINDING FACTOR 1"/>
    <property type="match status" value="1"/>
</dbReference>
<dbReference type="GO" id="GO:0005814">
    <property type="term" value="C:centriole"/>
    <property type="evidence" value="ECO:0007669"/>
    <property type="project" value="TreeGrafter"/>
</dbReference>
<protein>
    <recommendedName>
        <fullName evidence="3">Fas-binding factor 1 C-terminal domain-containing protein</fullName>
    </recommendedName>
</protein>
<evidence type="ECO:0000313" key="4">
    <source>
        <dbReference type="Ensembl" id="ENSMUNP00000013110.2"/>
    </source>
</evidence>
<keyword evidence="1" id="KW-0175">Coiled coil</keyword>
<dbReference type="InterPro" id="IPR033561">
    <property type="entry name" value="FBF1"/>
</dbReference>
<reference evidence="4" key="3">
    <citation type="submission" date="2025-09" db="UniProtKB">
        <authorList>
            <consortium name="Ensembl"/>
        </authorList>
    </citation>
    <scope>IDENTIFICATION</scope>
</reference>
<dbReference type="Pfam" id="PF21007">
    <property type="entry name" value="FBF1"/>
    <property type="match status" value="1"/>
</dbReference>
<dbReference type="GO" id="GO:0090162">
    <property type="term" value="P:establishment of epithelial cell polarity"/>
    <property type="evidence" value="ECO:0007669"/>
    <property type="project" value="InterPro"/>
</dbReference>
<accession>A0A8C6JG18</accession>
<dbReference type="GO" id="GO:0097539">
    <property type="term" value="C:ciliary transition fiber"/>
    <property type="evidence" value="ECO:0007669"/>
    <property type="project" value="InterPro"/>
</dbReference>
<evidence type="ECO:0000313" key="5">
    <source>
        <dbReference type="Proteomes" id="UP000694405"/>
    </source>
</evidence>
<dbReference type="GO" id="GO:0060271">
    <property type="term" value="P:cilium assembly"/>
    <property type="evidence" value="ECO:0007669"/>
    <property type="project" value="InterPro"/>
</dbReference>
<feature type="region of interest" description="Disordered" evidence="2">
    <location>
        <begin position="232"/>
        <end position="263"/>
    </location>
</feature>
<feature type="coiled-coil region" evidence="1">
    <location>
        <begin position="533"/>
        <end position="564"/>
    </location>
</feature>
<feature type="compositionally biased region" description="Polar residues" evidence="2">
    <location>
        <begin position="169"/>
        <end position="192"/>
    </location>
</feature>
<sequence>MPSIETGGSYPEGLDHCLGWAGYQSADDPLVGLLSDEEQDALKKPSSTGTKSSSEKNTEQSKEKEPPQTPLHTMAPVQRSELTFEDNDDDLMDALGFGSGPKGDEKEEIWPAHSMTDELLGQGSMDKILKQPGKGEHREFKLDKKYQDQPEKEDGWDKEDFDFGAYQPTMASMPSGQLGRRQSASRFSAETSSEAKPEPCHKPPPASQNPVWSSRNRGDWLGLKDEAFMDSELSSPVKASTTVSHPSPLPAAEKAVPQPDPPEEEDWLMALLARKKAQAQAKSQERNAKPSEAPGNELDPRSPVRQPVHWLSTAKQDSAHPLESVQGDPTRDDNALGTFHVVVQFGQQYAERVPLSYSAASGLLHERRLGAPTTYLYKDASGCHAELLRAQARVAELESQVQMLEMERTQYKLRLESLQQRHQADLDHLESAYRYKAFTSAPLFCHVLTCSPIHLPRLGMLGTLVQEMRKDYEEQLQRLKRLKDLEIDAVTSATSHTRSLNGIIEQMEKFSSDLHDLSHKMEAMHQTTSQELAQQWDKQLKVLEDRLSQQKRDMEEERSRFQEVITRMEFRLSEQERWRLMAEQSKAELLQHSLEEQQRGMTQQLSMERAELEREKLVDVVAWCLVAEMSQRRKTLWQMGLGAFLFLSCDTLQSALLKERQKLERDMDQTQRTASQRESTIMSLAKEQAELKIRSRELKAKENHLLRDRELLEEAWQELRHEKEKVNRAALRIQNREEEIKSTTKLSSQKYEEGERALQEARRVESEHQSRLQVMQQHVEQLKQQEQRLHQERLSMVHQRKQLEQLREVLPRKPVTLGTMGKDLGAPVTGLSATLCKASCMLLVGRDVLGGGAAALVFCFSGGLRCS</sequence>
<evidence type="ECO:0000256" key="1">
    <source>
        <dbReference type="SAM" id="Coils"/>
    </source>
</evidence>